<keyword evidence="2" id="KW-0805">Transcription regulation</keyword>
<name>A0AAW1HGQ5_SAPOF</name>
<evidence type="ECO:0000256" key="1">
    <source>
        <dbReference type="ARBA" id="ARBA00007692"/>
    </source>
</evidence>
<comment type="similarity">
    <text evidence="1">Belongs to the mTERF family.</text>
</comment>
<dbReference type="Pfam" id="PF02536">
    <property type="entry name" value="mTERF"/>
    <property type="match status" value="1"/>
</dbReference>
<dbReference type="Gene3D" id="1.25.70.10">
    <property type="entry name" value="Transcription termination factor 3, mitochondrial"/>
    <property type="match status" value="1"/>
</dbReference>
<dbReference type="InterPro" id="IPR003690">
    <property type="entry name" value="MTERF"/>
</dbReference>
<organism evidence="5 6">
    <name type="scientific">Saponaria officinalis</name>
    <name type="common">Common soapwort</name>
    <name type="synonym">Lychnis saponaria</name>
    <dbReference type="NCBI Taxonomy" id="3572"/>
    <lineage>
        <taxon>Eukaryota</taxon>
        <taxon>Viridiplantae</taxon>
        <taxon>Streptophyta</taxon>
        <taxon>Embryophyta</taxon>
        <taxon>Tracheophyta</taxon>
        <taxon>Spermatophyta</taxon>
        <taxon>Magnoliopsida</taxon>
        <taxon>eudicotyledons</taxon>
        <taxon>Gunneridae</taxon>
        <taxon>Pentapetalae</taxon>
        <taxon>Caryophyllales</taxon>
        <taxon>Caryophyllaceae</taxon>
        <taxon>Caryophylleae</taxon>
        <taxon>Saponaria</taxon>
    </lineage>
</organism>
<keyword evidence="3" id="KW-0809">Transit peptide</keyword>
<evidence type="ECO:0000313" key="6">
    <source>
        <dbReference type="Proteomes" id="UP001443914"/>
    </source>
</evidence>
<evidence type="ECO:0000256" key="4">
    <source>
        <dbReference type="SAM" id="MobiDB-lite"/>
    </source>
</evidence>
<dbReference type="Proteomes" id="UP001443914">
    <property type="component" value="Unassembled WGS sequence"/>
</dbReference>
<sequence length="290" mass="32749">MTSIHSHNLHLHLPHPPSTLTATPTTTLPPSTTTGLQFRHKLLYLESLNINSLKALSLNPTLRTTPLSTLLAVEDTLLSTFHLPRSSLGRILDMFPSLLSAVPSATLLPVHHFLRHHADLSSSLLPRAVLRCPRLLVSSVPDQLRPSLLFLRHRLRLPITPHTAVLLVSSVDNTLLPKLHFLENLGFAPHQVVVMVQRSPALLTYSIENNLVPKTEFFLREMKGDLGEIERFPQYFSFSLDGRIKPRFRLLEEYGVSMSLKDMLTVSDGEFDIRLLELRLRTADQVRLLL</sequence>
<dbReference type="PANTHER" id="PTHR13068:SF36">
    <property type="entry name" value="TRANSCRIPTION TERMINATION FACTOR MTEF1, CHLOROPLASTIC"/>
    <property type="match status" value="1"/>
</dbReference>
<dbReference type="GO" id="GO:0003676">
    <property type="term" value="F:nucleic acid binding"/>
    <property type="evidence" value="ECO:0007669"/>
    <property type="project" value="InterPro"/>
</dbReference>
<dbReference type="SMART" id="SM00733">
    <property type="entry name" value="Mterf"/>
    <property type="match status" value="5"/>
</dbReference>
<gene>
    <name evidence="5" type="ORF">RND81_11G042100</name>
</gene>
<proteinExistence type="inferred from homology"/>
<keyword evidence="2" id="KW-0804">Transcription</keyword>
<evidence type="ECO:0000256" key="3">
    <source>
        <dbReference type="ARBA" id="ARBA00022946"/>
    </source>
</evidence>
<comment type="caution">
    <text evidence="5">The sequence shown here is derived from an EMBL/GenBank/DDBJ whole genome shotgun (WGS) entry which is preliminary data.</text>
</comment>
<accession>A0AAW1HGQ5</accession>
<evidence type="ECO:0000256" key="2">
    <source>
        <dbReference type="ARBA" id="ARBA00022472"/>
    </source>
</evidence>
<evidence type="ECO:0000313" key="5">
    <source>
        <dbReference type="EMBL" id="KAK9675926.1"/>
    </source>
</evidence>
<feature type="region of interest" description="Disordered" evidence="4">
    <location>
        <begin position="1"/>
        <end position="31"/>
    </location>
</feature>
<dbReference type="GO" id="GO:0006353">
    <property type="term" value="P:DNA-templated transcription termination"/>
    <property type="evidence" value="ECO:0007669"/>
    <property type="project" value="UniProtKB-KW"/>
</dbReference>
<protein>
    <submittedName>
        <fullName evidence="5">Uncharacterized protein</fullName>
    </submittedName>
</protein>
<dbReference type="InterPro" id="IPR038538">
    <property type="entry name" value="MTERF_sf"/>
</dbReference>
<reference evidence="5" key="1">
    <citation type="submission" date="2024-03" db="EMBL/GenBank/DDBJ databases">
        <title>WGS assembly of Saponaria officinalis var. Norfolk2.</title>
        <authorList>
            <person name="Jenkins J."/>
            <person name="Shu S."/>
            <person name="Grimwood J."/>
            <person name="Barry K."/>
            <person name="Goodstein D."/>
            <person name="Schmutz J."/>
            <person name="Leebens-Mack J."/>
            <person name="Osbourn A."/>
        </authorList>
    </citation>
    <scope>NUCLEOTIDE SEQUENCE [LARGE SCALE GENOMIC DNA]</scope>
    <source>
        <strain evidence="5">JIC</strain>
    </source>
</reference>
<keyword evidence="6" id="KW-1185">Reference proteome</keyword>
<dbReference type="AlphaFoldDB" id="A0AAW1HGQ5"/>
<dbReference type="EMBL" id="JBDFQZ010000011">
    <property type="protein sequence ID" value="KAK9675926.1"/>
    <property type="molecule type" value="Genomic_DNA"/>
</dbReference>
<dbReference type="PANTHER" id="PTHR13068">
    <property type="entry name" value="CGI-12 PROTEIN-RELATED"/>
    <property type="match status" value="1"/>
</dbReference>
<feature type="compositionally biased region" description="Low complexity" evidence="4">
    <location>
        <begin position="18"/>
        <end position="31"/>
    </location>
</feature>
<keyword evidence="2" id="KW-0806">Transcription termination</keyword>